<gene>
    <name evidence="3" type="ORF">CEP52_017372</name>
</gene>
<accession>A0A428RSF9</accession>
<organism evidence="3 4">
    <name type="scientific">Fusarium oligoseptatum</name>
    <dbReference type="NCBI Taxonomy" id="2604345"/>
    <lineage>
        <taxon>Eukaryota</taxon>
        <taxon>Fungi</taxon>
        <taxon>Dikarya</taxon>
        <taxon>Ascomycota</taxon>
        <taxon>Pezizomycotina</taxon>
        <taxon>Sordariomycetes</taxon>
        <taxon>Hypocreomycetidae</taxon>
        <taxon>Hypocreales</taxon>
        <taxon>Nectriaceae</taxon>
        <taxon>Fusarium</taxon>
        <taxon>Fusarium solani species complex</taxon>
    </lineage>
</organism>
<feature type="region of interest" description="Disordered" evidence="1">
    <location>
        <begin position="125"/>
        <end position="146"/>
    </location>
</feature>
<dbReference type="InterPro" id="IPR013087">
    <property type="entry name" value="Znf_C2H2_type"/>
</dbReference>
<reference evidence="3 4" key="1">
    <citation type="submission" date="2017-06" db="EMBL/GenBank/DDBJ databases">
        <title>Comparative genomic analysis of Ambrosia Fusariam Clade fungi.</title>
        <authorList>
            <person name="Stajich J.E."/>
            <person name="Carrillo J."/>
            <person name="Kijimoto T."/>
            <person name="Eskalen A."/>
            <person name="O'Donnell K."/>
            <person name="Kasson M."/>
        </authorList>
    </citation>
    <scope>NUCLEOTIDE SEQUENCE [LARGE SCALE GENOMIC DNA]</scope>
    <source>
        <strain evidence="3 4">NRRL62579</strain>
    </source>
</reference>
<evidence type="ECO:0000313" key="4">
    <source>
        <dbReference type="Proteomes" id="UP000287144"/>
    </source>
</evidence>
<dbReference type="Pfam" id="PF12013">
    <property type="entry name" value="OrsD"/>
    <property type="match status" value="1"/>
</dbReference>
<evidence type="ECO:0000313" key="3">
    <source>
        <dbReference type="EMBL" id="RSL80516.1"/>
    </source>
</evidence>
<sequence>MTNQQDDLAGSGASIEPFIHLDEYPFVICRSCSVGIIAREVMNHLESKHSQVDPRDQRRINAAVMTMNGVAKDQAELCGWTLPPPTIRPIAYIKAPKNDGLGCRHCTYVVRDRSQMKKHYRVQHGLTNGPKRTGSARRGTRRGQEEAVPWRVGVQCQRMCNWGHGNRWFEVGQVKEGGA</sequence>
<dbReference type="EMBL" id="NKCK01000525">
    <property type="protein sequence ID" value="RSL80516.1"/>
    <property type="molecule type" value="Genomic_DNA"/>
</dbReference>
<dbReference type="Proteomes" id="UP000287144">
    <property type="component" value="Unassembled WGS sequence"/>
</dbReference>
<name>A0A428RSF9_9HYPO</name>
<dbReference type="PROSITE" id="PS00028">
    <property type="entry name" value="ZINC_FINGER_C2H2_1"/>
    <property type="match status" value="1"/>
</dbReference>
<feature type="domain" description="C2H2-type" evidence="2">
    <location>
        <begin position="103"/>
        <end position="124"/>
    </location>
</feature>
<comment type="caution">
    <text evidence="3">The sequence shown here is derived from an EMBL/GenBank/DDBJ whole genome shotgun (WGS) entry which is preliminary data.</text>
</comment>
<dbReference type="InterPro" id="IPR022698">
    <property type="entry name" value="OrsD"/>
</dbReference>
<dbReference type="STRING" id="1325735.A0A428RSF9"/>
<proteinExistence type="predicted"/>
<evidence type="ECO:0000256" key="1">
    <source>
        <dbReference type="SAM" id="MobiDB-lite"/>
    </source>
</evidence>
<keyword evidence="4" id="KW-1185">Reference proteome</keyword>
<dbReference type="AlphaFoldDB" id="A0A428RSF9"/>
<protein>
    <recommendedName>
        <fullName evidence="2">C2H2-type domain-containing protein</fullName>
    </recommendedName>
</protein>
<evidence type="ECO:0000259" key="2">
    <source>
        <dbReference type="PROSITE" id="PS00028"/>
    </source>
</evidence>